<gene>
    <name evidence="2" type="ORF">OPV22_014105</name>
</gene>
<protein>
    <recommendedName>
        <fullName evidence="1">Reverse transcriptase Ty1/copia-type domain-containing protein</fullName>
    </recommendedName>
</protein>
<evidence type="ECO:0000259" key="1">
    <source>
        <dbReference type="Pfam" id="PF07727"/>
    </source>
</evidence>
<dbReference type="Pfam" id="PF07727">
    <property type="entry name" value="RVT_2"/>
    <property type="match status" value="1"/>
</dbReference>
<evidence type="ECO:0000313" key="3">
    <source>
        <dbReference type="Proteomes" id="UP001222027"/>
    </source>
</evidence>
<proteinExistence type="predicted"/>
<feature type="domain" description="Reverse transcriptase Ty1/copia-type" evidence="1">
    <location>
        <begin position="210"/>
        <end position="287"/>
    </location>
</feature>
<name>A0AAV8PJ72_ENSVE</name>
<dbReference type="AlphaFoldDB" id="A0AAV8PJ72"/>
<reference evidence="2 3" key="1">
    <citation type="submission" date="2022-12" db="EMBL/GenBank/DDBJ databases">
        <title>Chromosome-scale assembly of the Ensete ventricosum genome.</title>
        <authorList>
            <person name="Dussert Y."/>
            <person name="Stocks J."/>
            <person name="Wendawek A."/>
            <person name="Woldeyes F."/>
            <person name="Nichols R.A."/>
            <person name="Borrell J.S."/>
        </authorList>
    </citation>
    <scope>NUCLEOTIDE SEQUENCE [LARGE SCALE GENOMIC DNA]</scope>
    <source>
        <strain evidence="3">cv. Maze</strain>
        <tissue evidence="2">Seeds</tissue>
    </source>
</reference>
<keyword evidence="3" id="KW-1185">Reference proteome</keyword>
<accession>A0AAV8PJ72</accession>
<dbReference type="Proteomes" id="UP001222027">
    <property type="component" value="Unassembled WGS sequence"/>
</dbReference>
<comment type="caution">
    <text evidence="2">The sequence shown here is derived from an EMBL/GenBank/DDBJ whole genome shotgun (WGS) entry which is preliminary data.</text>
</comment>
<dbReference type="EMBL" id="JAQQAF010000004">
    <property type="protein sequence ID" value="KAJ8492384.1"/>
    <property type="molecule type" value="Genomic_DNA"/>
</dbReference>
<dbReference type="Pfam" id="PF14223">
    <property type="entry name" value="Retrotran_gag_2"/>
    <property type="match status" value="1"/>
</dbReference>
<dbReference type="InterPro" id="IPR013103">
    <property type="entry name" value="RVT_2"/>
</dbReference>
<sequence>MTEGTSVENHVLKMIEWIEKHTGLGIVLEDNMCVDLILQSIPDSFSHFIMNFNMSKFEVTLPELLNMLREAESTIKKEKLIIYIGETKKKRKTSKTLKKGKDKERPGKTKVLARPRRLDRGEMDLKMGNGAKVTVIAIGEIGGYSYFITFNNDCSRSSRVSHSPERYVGHISGEDSQDVDPQTYEEDIMSIDIEKWQEAMNSEMNFMYSNKVWNLVDALEGIVSIDCKWIFKKKIEVDENVETYKARLVAEGYHQRQGVDYDEIFSPVAMLKSIRILLAIAVHYDYEI</sequence>
<organism evidence="2 3">
    <name type="scientific">Ensete ventricosum</name>
    <name type="common">Abyssinian banana</name>
    <name type="synonym">Musa ensete</name>
    <dbReference type="NCBI Taxonomy" id="4639"/>
    <lineage>
        <taxon>Eukaryota</taxon>
        <taxon>Viridiplantae</taxon>
        <taxon>Streptophyta</taxon>
        <taxon>Embryophyta</taxon>
        <taxon>Tracheophyta</taxon>
        <taxon>Spermatophyta</taxon>
        <taxon>Magnoliopsida</taxon>
        <taxon>Liliopsida</taxon>
        <taxon>Zingiberales</taxon>
        <taxon>Musaceae</taxon>
        <taxon>Ensete</taxon>
    </lineage>
</organism>
<evidence type="ECO:0000313" key="2">
    <source>
        <dbReference type="EMBL" id="KAJ8492384.1"/>
    </source>
</evidence>